<dbReference type="EC" id="4.2.2.29" evidence="7"/>
<keyword evidence="3 7" id="KW-1133">Transmembrane helix</keyword>
<sequence>MDFKKQNKWVIAAISIGAIALIAAIFVYFTFFAAEFQTDKKAYVYIDRDDTADSIMVKVEQAGMPRGMKTFRWLMNNLDDAKSIHTGRYAIKPGDGNYPVFRRLTRGQQAPLEFSINDVRTSGQLAKKIGNQLMIDSAEVATRLNDSTFCSKLGFKKENIVSIFIPNTYELYWNISTADLFKRMKKEYNLFWTSDRLAKAKSIGYTPAEVTTIASIVEEETNNNEEKPMVAGLYINRLHKGMKLQADPTVKFAVQDFTIKRVTGTHLRSTSPYNTYKFEGLPPGPIRIPSIKGIDAVLNYTKHNFVYMCAKEDFSGTHNFAATWEEHQANARKYQEELNKRKIF</sequence>
<keyword evidence="5 7" id="KW-0456">Lyase</keyword>
<dbReference type="CDD" id="cd08010">
    <property type="entry name" value="MltG_like"/>
    <property type="match status" value="1"/>
</dbReference>
<dbReference type="Proteomes" id="UP000184509">
    <property type="component" value="Unassembled WGS sequence"/>
</dbReference>
<evidence type="ECO:0000256" key="7">
    <source>
        <dbReference type="HAMAP-Rule" id="MF_02065"/>
    </source>
</evidence>
<dbReference type="Gene3D" id="3.30.160.60">
    <property type="entry name" value="Classic Zinc Finger"/>
    <property type="match status" value="1"/>
</dbReference>
<evidence type="ECO:0000313" key="8">
    <source>
        <dbReference type="EMBL" id="SHE64324.1"/>
    </source>
</evidence>
<proteinExistence type="inferred from homology"/>
<evidence type="ECO:0000313" key="9">
    <source>
        <dbReference type="Proteomes" id="UP000184509"/>
    </source>
</evidence>
<name>A0A1M4V5S5_9BACE</name>
<gene>
    <name evidence="7" type="primary">mltG</name>
    <name evidence="8" type="ORF">SAMN05444405_102230</name>
</gene>
<keyword evidence="9" id="KW-1185">Reference proteome</keyword>
<dbReference type="HAMAP" id="MF_02065">
    <property type="entry name" value="MltG"/>
    <property type="match status" value="1"/>
</dbReference>
<dbReference type="GO" id="GO:0008932">
    <property type="term" value="F:lytic endotransglycosylase activity"/>
    <property type="evidence" value="ECO:0007669"/>
    <property type="project" value="UniProtKB-UniRule"/>
</dbReference>
<dbReference type="EMBL" id="FQTV01000002">
    <property type="protein sequence ID" value="SHE64324.1"/>
    <property type="molecule type" value="Genomic_DNA"/>
</dbReference>
<reference evidence="8 9" key="1">
    <citation type="submission" date="2016-11" db="EMBL/GenBank/DDBJ databases">
        <authorList>
            <person name="Jaros S."/>
            <person name="Januszkiewicz K."/>
            <person name="Wedrychowicz H."/>
        </authorList>
    </citation>
    <scope>NUCLEOTIDE SEQUENCE [LARGE SCALE GENOMIC DNA]</scope>
    <source>
        <strain evidence="8 9">DSM 26991</strain>
    </source>
</reference>
<evidence type="ECO:0000256" key="6">
    <source>
        <dbReference type="ARBA" id="ARBA00023316"/>
    </source>
</evidence>
<comment type="similarity">
    <text evidence="7">Belongs to the transglycosylase MltG family.</text>
</comment>
<dbReference type="PANTHER" id="PTHR30518:SF2">
    <property type="entry name" value="ENDOLYTIC MUREIN TRANSGLYCOSYLASE"/>
    <property type="match status" value="1"/>
</dbReference>
<dbReference type="RefSeq" id="WP_073399028.1">
    <property type="nucleotide sequence ID" value="NZ_FQTV01000002.1"/>
</dbReference>
<feature type="site" description="Important for catalytic activity" evidence="7">
    <location>
        <position position="220"/>
    </location>
</feature>
<keyword evidence="1 7" id="KW-1003">Cell membrane</keyword>
<dbReference type="STRING" id="1297750.SAMN05444405_102230"/>
<dbReference type="GO" id="GO:0071555">
    <property type="term" value="P:cell wall organization"/>
    <property type="evidence" value="ECO:0007669"/>
    <property type="project" value="UniProtKB-KW"/>
</dbReference>
<comment type="catalytic activity">
    <reaction evidence="7">
        <text>a peptidoglycan chain = a peptidoglycan chain with N-acetyl-1,6-anhydromuramyl-[peptide] at the reducing end + a peptidoglycan chain with N-acetylglucosamine at the non-reducing end.</text>
        <dbReference type="EC" id="4.2.2.29"/>
    </reaction>
</comment>
<dbReference type="Pfam" id="PF02618">
    <property type="entry name" value="YceG"/>
    <property type="match status" value="1"/>
</dbReference>
<evidence type="ECO:0000256" key="3">
    <source>
        <dbReference type="ARBA" id="ARBA00022989"/>
    </source>
</evidence>
<evidence type="ECO:0000256" key="5">
    <source>
        <dbReference type="ARBA" id="ARBA00023239"/>
    </source>
</evidence>
<keyword evidence="6 7" id="KW-0961">Cell wall biogenesis/degradation</keyword>
<dbReference type="AlphaFoldDB" id="A0A1M4V5S5"/>
<evidence type="ECO:0000256" key="2">
    <source>
        <dbReference type="ARBA" id="ARBA00022692"/>
    </source>
</evidence>
<dbReference type="NCBIfam" id="TIGR00247">
    <property type="entry name" value="endolytic transglycosylase MltG"/>
    <property type="match status" value="1"/>
</dbReference>
<comment type="function">
    <text evidence="7">Functions as a peptidoglycan terminase that cleaves nascent peptidoglycan strands endolytically to terminate their elongation.</text>
</comment>
<evidence type="ECO:0000256" key="1">
    <source>
        <dbReference type="ARBA" id="ARBA00022475"/>
    </source>
</evidence>
<feature type="transmembrane region" description="Helical" evidence="7">
    <location>
        <begin position="9"/>
        <end position="31"/>
    </location>
</feature>
<dbReference type="GO" id="GO:0009252">
    <property type="term" value="P:peptidoglycan biosynthetic process"/>
    <property type="evidence" value="ECO:0007669"/>
    <property type="project" value="UniProtKB-UniRule"/>
</dbReference>
<evidence type="ECO:0000256" key="4">
    <source>
        <dbReference type="ARBA" id="ARBA00023136"/>
    </source>
</evidence>
<protein>
    <recommendedName>
        <fullName evidence="7">Endolytic murein transglycosylase</fullName>
        <ecNumber evidence="7">4.2.2.29</ecNumber>
    </recommendedName>
    <alternativeName>
        <fullName evidence="7">Peptidoglycan lytic transglycosylase</fullName>
    </alternativeName>
    <alternativeName>
        <fullName evidence="7">Peptidoglycan polymerization terminase</fullName>
    </alternativeName>
</protein>
<comment type="subcellular location">
    <subcellularLocation>
        <location evidence="7">Cell membrane</location>
        <topology evidence="7">Single-pass membrane protein</topology>
    </subcellularLocation>
</comment>
<dbReference type="PANTHER" id="PTHR30518">
    <property type="entry name" value="ENDOLYTIC MUREIN TRANSGLYCOSYLASE"/>
    <property type="match status" value="1"/>
</dbReference>
<dbReference type="GO" id="GO:0005886">
    <property type="term" value="C:plasma membrane"/>
    <property type="evidence" value="ECO:0007669"/>
    <property type="project" value="UniProtKB-SubCell"/>
</dbReference>
<organism evidence="8 9">
    <name type="scientific">Bacteroides luti</name>
    <dbReference type="NCBI Taxonomy" id="1297750"/>
    <lineage>
        <taxon>Bacteria</taxon>
        <taxon>Pseudomonadati</taxon>
        <taxon>Bacteroidota</taxon>
        <taxon>Bacteroidia</taxon>
        <taxon>Bacteroidales</taxon>
        <taxon>Bacteroidaceae</taxon>
        <taxon>Bacteroides</taxon>
    </lineage>
</organism>
<dbReference type="InterPro" id="IPR003770">
    <property type="entry name" value="MLTG-like"/>
</dbReference>
<dbReference type="OrthoDB" id="9814591at2"/>
<keyword evidence="4 7" id="KW-0472">Membrane</keyword>
<accession>A0A1M4V5S5</accession>
<keyword evidence="2 7" id="KW-0812">Transmembrane</keyword>